<gene>
    <name evidence="3" type="ORF">scyTo_0014864</name>
</gene>
<dbReference type="EMBL" id="BFAA01008144">
    <property type="protein sequence ID" value="GCB65202.1"/>
    <property type="molecule type" value="Genomic_DNA"/>
</dbReference>
<evidence type="ECO:0000313" key="4">
    <source>
        <dbReference type="Proteomes" id="UP000288216"/>
    </source>
</evidence>
<feature type="region of interest" description="Disordered" evidence="1">
    <location>
        <begin position="27"/>
        <end position="85"/>
    </location>
</feature>
<dbReference type="Pfam" id="PF22589">
    <property type="entry name" value="SPMIP1"/>
    <property type="match status" value="1"/>
</dbReference>
<evidence type="ECO:0000313" key="3">
    <source>
        <dbReference type="EMBL" id="GCB65202.1"/>
    </source>
</evidence>
<keyword evidence="4" id="KW-1185">Reference proteome</keyword>
<reference evidence="3 4" key="1">
    <citation type="journal article" date="2018" name="Nat. Ecol. Evol.">
        <title>Shark genomes provide insights into elasmobranch evolution and the origin of vertebrates.</title>
        <authorList>
            <person name="Hara Y"/>
            <person name="Yamaguchi K"/>
            <person name="Onimaru K"/>
            <person name="Kadota M"/>
            <person name="Koyanagi M"/>
            <person name="Keeley SD"/>
            <person name="Tatsumi K"/>
            <person name="Tanaka K"/>
            <person name="Motone F"/>
            <person name="Kageyama Y"/>
            <person name="Nozu R"/>
            <person name="Adachi N"/>
            <person name="Nishimura O"/>
            <person name="Nakagawa R"/>
            <person name="Tanegashima C"/>
            <person name="Kiyatake I"/>
            <person name="Matsumoto R"/>
            <person name="Murakumo K"/>
            <person name="Nishida K"/>
            <person name="Terakita A"/>
            <person name="Kuratani S"/>
            <person name="Sato K"/>
            <person name="Hyodo S Kuraku.S."/>
        </authorList>
    </citation>
    <scope>NUCLEOTIDE SEQUENCE [LARGE SCALE GENOMIC DNA]</scope>
</reference>
<dbReference type="OMA" id="ITSAWEY"/>
<evidence type="ECO:0000256" key="1">
    <source>
        <dbReference type="SAM" id="MobiDB-lite"/>
    </source>
</evidence>
<organism evidence="3 4">
    <name type="scientific">Scyliorhinus torazame</name>
    <name type="common">Cloudy catshark</name>
    <name type="synonym">Catulus torazame</name>
    <dbReference type="NCBI Taxonomy" id="75743"/>
    <lineage>
        <taxon>Eukaryota</taxon>
        <taxon>Metazoa</taxon>
        <taxon>Chordata</taxon>
        <taxon>Craniata</taxon>
        <taxon>Vertebrata</taxon>
        <taxon>Chondrichthyes</taxon>
        <taxon>Elasmobranchii</taxon>
        <taxon>Galeomorphii</taxon>
        <taxon>Galeoidea</taxon>
        <taxon>Carcharhiniformes</taxon>
        <taxon>Scyliorhinidae</taxon>
        <taxon>Scyliorhinus</taxon>
    </lineage>
</organism>
<protein>
    <recommendedName>
        <fullName evidence="2">Sperm microtubule inner protein 1 C-terminal domain-containing protein</fullName>
    </recommendedName>
</protein>
<dbReference type="Proteomes" id="UP000288216">
    <property type="component" value="Unassembled WGS sequence"/>
</dbReference>
<comment type="caution">
    <text evidence="3">The sequence shown here is derived from an EMBL/GenBank/DDBJ whole genome shotgun (WGS) entry which is preliminary data.</text>
</comment>
<dbReference type="STRING" id="75743.A0A401NWF1"/>
<proteinExistence type="predicted"/>
<dbReference type="OrthoDB" id="410807at2759"/>
<dbReference type="PANTHER" id="PTHR35826:SF1">
    <property type="entry name" value="PROTEIN ATP6V1FNB-LIKE"/>
    <property type="match status" value="1"/>
</dbReference>
<name>A0A401NWF1_SCYTO</name>
<dbReference type="PANTHER" id="PTHR35826">
    <property type="entry name" value="PROTEIN ATP6V1FNB-LIKE"/>
    <property type="match status" value="1"/>
</dbReference>
<dbReference type="InterPro" id="IPR054323">
    <property type="entry name" value="SPMIP1_C"/>
</dbReference>
<sequence length="144" mass="16399">MDTEKQKMKKSMTKEDLLRLCWLKRGQGGNLHKPSVRGTEHKKGSALPHMDRQKKAPTKQEKEASEKKGEAEKPEAGGKVATVSLSDMRPVTPEVLALLYDGFSKEEKGRYQYLKARTKKGPSEKYEFAITSAWEYGWKLGERQ</sequence>
<feature type="domain" description="Sperm microtubule inner protein 1 C-terminal" evidence="2">
    <location>
        <begin position="53"/>
        <end position="143"/>
    </location>
</feature>
<evidence type="ECO:0000259" key="2">
    <source>
        <dbReference type="Pfam" id="PF22589"/>
    </source>
</evidence>
<feature type="compositionally biased region" description="Basic and acidic residues" evidence="1">
    <location>
        <begin position="38"/>
        <end position="76"/>
    </location>
</feature>
<accession>A0A401NWF1</accession>
<dbReference type="AlphaFoldDB" id="A0A401NWF1"/>